<evidence type="ECO:0000313" key="2">
    <source>
        <dbReference type="Proteomes" id="UP001464555"/>
    </source>
</evidence>
<keyword evidence="2" id="KW-1185">Reference proteome</keyword>
<gene>
    <name evidence="1" type="ORF">AAEO56_13585</name>
</gene>
<dbReference type="EMBL" id="JBBYHR010000007">
    <property type="protein sequence ID" value="MEL1245303.1"/>
    <property type="molecule type" value="Genomic_DNA"/>
</dbReference>
<organism evidence="1 2">
    <name type="scientific">Flavobacterium arundinis</name>
    <dbReference type="NCBI Taxonomy" id="3139143"/>
    <lineage>
        <taxon>Bacteria</taxon>
        <taxon>Pseudomonadati</taxon>
        <taxon>Bacteroidota</taxon>
        <taxon>Flavobacteriia</taxon>
        <taxon>Flavobacteriales</taxon>
        <taxon>Flavobacteriaceae</taxon>
        <taxon>Flavobacterium</taxon>
    </lineage>
</organism>
<dbReference type="RefSeq" id="WP_341697613.1">
    <property type="nucleotide sequence ID" value="NZ_JBBYHR010000007.1"/>
</dbReference>
<proteinExistence type="predicted"/>
<evidence type="ECO:0008006" key="3">
    <source>
        <dbReference type="Google" id="ProtNLM"/>
    </source>
</evidence>
<evidence type="ECO:0000313" key="1">
    <source>
        <dbReference type="EMBL" id="MEL1245303.1"/>
    </source>
</evidence>
<sequence>MIEQIVNRTWKELVQEIIKKSDRFSSEKSIVFDFAWKLKCELKDSILLDFEKRIYENFSDGQFLDLYFEYEGAKVGIEFKYPKGTKNNSEKKGNTGNSNQTQTRIKIINDIKRLSYLVNTEKIDYGVFLMITNEKPYIFAGNKNVSNEFRTYLNTLYSIGQLFPKDEKSSREEVICPTDIGFKWNGIESNNLLYHVAWVDPIILHKNHTLHTSH</sequence>
<reference evidence="1 2" key="1">
    <citation type="submission" date="2024-04" db="EMBL/GenBank/DDBJ databases">
        <title>Flavobacterium sp. DGU11 16S ribosomal RNA gene Genome sequencing and assembly.</title>
        <authorList>
            <person name="Park S."/>
        </authorList>
    </citation>
    <scope>NUCLEOTIDE SEQUENCE [LARGE SCALE GENOMIC DNA]</scope>
    <source>
        <strain evidence="1 2">DGU11</strain>
    </source>
</reference>
<protein>
    <recommendedName>
        <fullName evidence="3">Restriction endonuclease</fullName>
    </recommendedName>
</protein>
<name>A0ABU9I028_9FLAO</name>
<comment type="caution">
    <text evidence="1">The sequence shown here is derived from an EMBL/GenBank/DDBJ whole genome shotgun (WGS) entry which is preliminary data.</text>
</comment>
<accession>A0ABU9I028</accession>
<dbReference type="Proteomes" id="UP001464555">
    <property type="component" value="Unassembled WGS sequence"/>
</dbReference>